<comment type="caution">
    <text evidence="1">The sequence shown here is derived from an EMBL/GenBank/DDBJ whole genome shotgun (WGS) entry which is preliminary data.</text>
</comment>
<name>A0ABQ6NIE5_9BACL</name>
<dbReference type="RefSeq" id="WP_317979340.1">
    <property type="nucleotide sequence ID" value="NZ_BTCL01000004.1"/>
</dbReference>
<protein>
    <recommendedName>
        <fullName evidence="3">Cadherin-like beta sandwich domain-containing protein</fullName>
    </recommendedName>
</protein>
<evidence type="ECO:0000313" key="1">
    <source>
        <dbReference type="EMBL" id="GMK44318.1"/>
    </source>
</evidence>
<dbReference type="Proteomes" id="UP001285921">
    <property type="component" value="Unassembled WGS sequence"/>
</dbReference>
<sequence length="551" mass="58680">MKLVEATDDYANQNANREDLVNGIYGTLQQYSEKDKLSLIGGKQLGAKSLYVNFNQHTDPSTISFSVTVNGAEVKANANPDALNGYILRFPDHLTAGTYSVKVSSSQSEVSNSSVQVKVQEEYPVGIQMTGSDTLPSSEQAIIPFEVKNQFGEAMDYPSSELKLYSSEKSALINDDLQAIVMDTTSYKYDFDLIHVYLYLDASPGISVTKMFKVGQASIASEVRNVTIRNAKGNAVSSLTQGQSYYMNFDVFDQYGTPISLKSLAAAKVTATVSDTDLLTAGPIQAAASSDEADFTIPLIVRYPEKDTDVTVALTMEGQNRSTYTIRIAGVPKSVTSPNPPVVTPEVPRLSEVTHQTTAGGQIFATSSQKGFVYLLPGGPEANSTIESIMNRSSEEGGLAVAAEAGVPLSLSTENLQHGEYVLYAVNPDTGLISEPALVTLTPAPADTSAPVITGVQDTEFLSTETKELKATSSEDGFLYLVQANVGVLGSPTLEMLDLYATGSGLKVEVSAGEEATITVEAGSFIPGYYTFFAVDESGNISTAAGTIIVR</sequence>
<accession>A0ABQ6NIE5</accession>
<dbReference type="EMBL" id="BTCL01000004">
    <property type="protein sequence ID" value="GMK44318.1"/>
    <property type="molecule type" value="Genomic_DNA"/>
</dbReference>
<evidence type="ECO:0000313" key="2">
    <source>
        <dbReference type="Proteomes" id="UP001285921"/>
    </source>
</evidence>
<reference evidence="1 2" key="1">
    <citation type="submission" date="2023-05" db="EMBL/GenBank/DDBJ databases">
        <title>Draft genome of Paenibacillus sp. CCS26.</title>
        <authorList>
            <person name="Akita H."/>
            <person name="Shinto Y."/>
            <person name="Kimura Z."/>
        </authorList>
    </citation>
    <scope>NUCLEOTIDE SEQUENCE [LARGE SCALE GENOMIC DNA]</scope>
    <source>
        <strain evidence="1 2">CCS26</strain>
    </source>
</reference>
<keyword evidence="2" id="KW-1185">Reference proteome</keyword>
<evidence type="ECO:0008006" key="3">
    <source>
        <dbReference type="Google" id="ProtNLM"/>
    </source>
</evidence>
<gene>
    <name evidence="1" type="ORF">PghCCS26_14460</name>
</gene>
<organism evidence="1 2">
    <name type="scientific">Paenibacillus glycanilyticus</name>
    <dbReference type="NCBI Taxonomy" id="126569"/>
    <lineage>
        <taxon>Bacteria</taxon>
        <taxon>Bacillati</taxon>
        <taxon>Bacillota</taxon>
        <taxon>Bacilli</taxon>
        <taxon>Bacillales</taxon>
        <taxon>Paenibacillaceae</taxon>
        <taxon>Paenibacillus</taxon>
    </lineage>
</organism>
<proteinExistence type="predicted"/>